<organism evidence="2 3">
    <name type="scientific">Pseudolactococcus piscium</name>
    <dbReference type="NCBI Taxonomy" id="1364"/>
    <lineage>
        <taxon>Bacteria</taxon>
        <taxon>Bacillati</taxon>
        <taxon>Bacillota</taxon>
        <taxon>Bacilli</taxon>
        <taxon>Lactobacillales</taxon>
        <taxon>Streptococcaceae</taxon>
        <taxon>Pseudolactococcus</taxon>
    </lineage>
</organism>
<sequence>MRTIFDRAYYHPTAHFDIMNKRLTVDVYHVKGVVNLITYGKGFKILREQKQLALSYFEKVGINKGDLSRFENGKVMMGFERIDLMLQAMNVSLSEYEFLLNHHVMAYQDEFFSQLEAADFSQDQVKLSKLYAEALSSGDPHLSVAVKACQQALDPKSRAMIADLLNKVSKWGYFELSLAYFTLRSLPTSELLLFCQEFENKCGNYITIPKYYRRIYQIAYRAIIVLSLRKEVGLARHILQLTDYPHLGHTDFYIATLKELAEGVVTMTFDDQMLGEQKINAAFDLMARLGSRHLVTYYKKEIGTDTL</sequence>
<name>A0A2A5RV76_9LACT</name>
<dbReference type="NCBIfam" id="TIGR01716">
    <property type="entry name" value="RGG_Cterm"/>
    <property type="match status" value="1"/>
</dbReference>
<dbReference type="SUPFAM" id="SSF47413">
    <property type="entry name" value="lambda repressor-like DNA-binding domains"/>
    <property type="match status" value="1"/>
</dbReference>
<keyword evidence="3" id="KW-1185">Reference proteome</keyword>
<evidence type="ECO:0000313" key="2">
    <source>
        <dbReference type="EMBL" id="PCS05126.1"/>
    </source>
</evidence>
<dbReference type="Pfam" id="PF21259">
    <property type="entry name" value="Rgg_C"/>
    <property type="match status" value="1"/>
</dbReference>
<feature type="domain" description="HTH-type transcriptional regulator Rgg C-terminal" evidence="1">
    <location>
        <begin position="150"/>
        <end position="300"/>
    </location>
</feature>
<gene>
    <name evidence="2" type="ORF">RU86_GL001223</name>
</gene>
<reference evidence="2 3" key="1">
    <citation type="submission" date="2014-12" db="EMBL/GenBank/DDBJ databases">
        <title>Draft genome sequences of 10 type strains of Lactococcus.</title>
        <authorList>
            <person name="Sun Z."/>
            <person name="Zhong Z."/>
            <person name="Liu W."/>
            <person name="Zhang W."/>
            <person name="Zhang H."/>
        </authorList>
    </citation>
    <scope>NUCLEOTIDE SEQUENCE [LARGE SCALE GENOMIC DNA]</scope>
    <source>
        <strain evidence="2 3">DSM 6634</strain>
    </source>
</reference>
<protein>
    <submittedName>
        <fullName evidence="2">Rgg/GadR/MutR family transcriptional regulator</fullName>
    </submittedName>
</protein>
<evidence type="ECO:0000313" key="3">
    <source>
        <dbReference type="Proteomes" id="UP000218282"/>
    </source>
</evidence>
<proteinExistence type="predicted"/>
<dbReference type="Proteomes" id="UP000218282">
    <property type="component" value="Unassembled WGS sequence"/>
</dbReference>
<dbReference type="CDD" id="cd00093">
    <property type="entry name" value="HTH_XRE"/>
    <property type="match status" value="1"/>
</dbReference>
<dbReference type="EMBL" id="JXJW01000021">
    <property type="protein sequence ID" value="PCS05126.1"/>
    <property type="molecule type" value="Genomic_DNA"/>
</dbReference>
<dbReference type="InterPro" id="IPR001387">
    <property type="entry name" value="Cro/C1-type_HTH"/>
</dbReference>
<accession>A0A2A5RV76</accession>
<comment type="caution">
    <text evidence="2">The sequence shown here is derived from an EMBL/GenBank/DDBJ whole genome shotgun (WGS) entry which is preliminary data.</text>
</comment>
<evidence type="ECO:0000259" key="1">
    <source>
        <dbReference type="Pfam" id="PF21259"/>
    </source>
</evidence>
<dbReference type="InterPro" id="IPR053163">
    <property type="entry name" value="HTH-type_regulator_Rgg"/>
</dbReference>
<dbReference type="InterPro" id="IPR010982">
    <property type="entry name" value="Lambda_DNA-bd_dom_sf"/>
</dbReference>
<dbReference type="PANTHER" id="PTHR37038:SF12">
    <property type="entry name" value="TRANSCRIPTIONAL REGULATOR"/>
    <property type="match status" value="1"/>
</dbReference>
<dbReference type="GO" id="GO:0003677">
    <property type="term" value="F:DNA binding"/>
    <property type="evidence" value="ECO:0007669"/>
    <property type="project" value="InterPro"/>
</dbReference>
<dbReference type="PANTHER" id="PTHR37038">
    <property type="entry name" value="TRANSCRIPTIONAL REGULATOR-RELATED"/>
    <property type="match status" value="1"/>
</dbReference>
<dbReference type="AlphaFoldDB" id="A0A2A5RV76"/>
<dbReference type="InterPro" id="IPR010057">
    <property type="entry name" value="Transcription_activator_Rgg_C"/>
</dbReference>